<feature type="region of interest" description="Disordered" evidence="12">
    <location>
        <begin position="596"/>
        <end position="738"/>
    </location>
</feature>
<sequence>MQSSNGVASNGIATGSGAPGATSPTGTAGISASSKTQVHGGRFDFDDGGTYCGGWEDGKAHGHGVCTGPKGQGAYSGSWHYGFEVSGIYTWPSGSSFEGQWQNGKRHGLGVETRGRWLYRGEWTQGFKGRYGVRQSSTSTAKYEGTWANGLQDGYGSETYADGGTYQGQWLRGMRHGYGVRSSAPFGLASHYRPNKTLRASLTSLRSNEGGAGAAPGQAPTPDPAEKRNHRVDDSRGGFVLKARSDEPPARRNSLVEKTKKGLLSGLKIRKQRSTGDLEKRGTGGAGGSGSIRSTASSASWMSTESSHSMTNASVHTDSNASFVVEDEQLDGSVTENYMGEWKNDKRTGFGISERSDGLRYEGEWFANKKYGYGVTTFRDGSKEEGKYKNNVLITSQKKKHLFLIRSAKFRERIDAAVNAAQRASKIALQKADIAISRTATARGKGEQADMAADHAKEDSDIAQATAKQFAPDFKPMAERIRLREKFRPPPDGAVPAKSILHQQKQPNDQSQPTANKPSVSLNLSDRYSSTRRPSEMHPQQTQQITVDYSTSNDIHYAPQNPPSVTQHNQYNQQETTLHNETSYEAHNVRDSQQQLMGNNITPGGHPNTNLRRNSRQVGERPSLVQQSSIDHFDHYKRPPSRDSSVDRYTRAASRLGGVPSRQPSMDRGAGNPQDMLDRSVRAGSAVRGTTPMPNQMRGTTPLPGNGSVMTGGGGSRGTTPLSNTAGTPKATSPPPNQPFEDVLLRKRTLGQDIIPSPGQPKRTESLYISPVKASPAGGGGGGASKKSLPAQLPLQRKKSLPDVQGLGYAAEAMSREEVSALGSARREEVRRIADENERLRANPLLYLVSPQVKDWFSRQQLVMLVLFINISLAIMFFKLLT</sequence>
<dbReference type="FunFam" id="2.20.110.10:FF:000013">
    <property type="entry name" value="Putative Junctophilin-1"/>
    <property type="match status" value="1"/>
</dbReference>
<proteinExistence type="inferred from homology"/>
<name>A0A6M2DIN3_XENCH</name>
<keyword evidence="11 13" id="KW-0472">Membrane</keyword>
<feature type="compositionally biased region" description="Basic and acidic residues" evidence="12">
    <location>
        <begin position="243"/>
        <end position="260"/>
    </location>
</feature>
<comment type="similarity">
    <text evidence="4">Belongs to the junctophilin family.</text>
</comment>
<dbReference type="PANTHER" id="PTHR23085:SF16">
    <property type="entry name" value="GH28348P"/>
    <property type="match status" value="1"/>
</dbReference>
<evidence type="ECO:0000256" key="6">
    <source>
        <dbReference type="ARBA" id="ARBA00022553"/>
    </source>
</evidence>
<evidence type="ECO:0000256" key="9">
    <source>
        <dbReference type="ARBA" id="ARBA00022824"/>
    </source>
</evidence>
<evidence type="ECO:0000256" key="2">
    <source>
        <dbReference type="ARBA" id="ARBA00004184"/>
    </source>
</evidence>
<dbReference type="FunFam" id="2.20.110.10:FF:000003">
    <property type="entry name" value="Junctophilin"/>
    <property type="match status" value="1"/>
</dbReference>
<evidence type="ECO:0000256" key="13">
    <source>
        <dbReference type="SAM" id="Phobius"/>
    </source>
</evidence>
<dbReference type="GO" id="GO:0005886">
    <property type="term" value="C:plasma membrane"/>
    <property type="evidence" value="ECO:0007669"/>
    <property type="project" value="UniProtKB-SubCell"/>
</dbReference>
<feature type="compositionally biased region" description="Polar residues" evidence="12">
    <location>
        <begin position="1"/>
        <end position="13"/>
    </location>
</feature>
<feature type="region of interest" description="Disordered" evidence="12">
    <location>
        <begin position="207"/>
        <end position="324"/>
    </location>
</feature>
<dbReference type="AlphaFoldDB" id="A0A6M2DIN3"/>
<dbReference type="SUPFAM" id="SSF82185">
    <property type="entry name" value="Histone H3 K4-specific methyltransferase SET7/9 N-terminal domain"/>
    <property type="match status" value="2"/>
</dbReference>
<evidence type="ECO:0000256" key="10">
    <source>
        <dbReference type="ARBA" id="ARBA00022989"/>
    </source>
</evidence>
<feature type="compositionally biased region" description="Basic and acidic residues" evidence="12">
    <location>
        <begin position="224"/>
        <end position="236"/>
    </location>
</feature>
<keyword evidence="9" id="KW-0256">Endoplasmic reticulum</keyword>
<feature type="region of interest" description="Disordered" evidence="12">
    <location>
        <begin position="502"/>
        <end position="543"/>
    </location>
</feature>
<evidence type="ECO:0000256" key="8">
    <source>
        <dbReference type="ARBA" id="ARBA00022737"/>
    </source>
</evidence>
<keyword evidence="5" id="KW-1003">Cell membrane</keyword>
<keyword evidence="7 13" id="KW-0812">Transmembrane</keyword>
<dbReference type="SMART" id="SM00698">
    <property type="entry name" value="MORN"/>
    <property type="match status" value="6"/>
</dbReference>
<feature type="compositionally biased region" description="Low complexity" evidence="12">
    <location>
        <begin position="291"/>
        <end position="309"/>
    </location>
</feature>
<feature type="compositionally biased region" description="Polar residues" evidence="12">
    <location>
        <begin position="22"/>
        <end position="37"/>
    </location>
</feature>
<protein>
    <submittedName>
        <fullName evidence="14">Putative conserved plasma membrane protein</fullName>
    </submittedName>
</protein>
<dbReference type="InterPro" id="IPR017191">
    <property type="entry name" value="Junctophilin"/>
</dbReference>
<feature type="compositionally biased region" description="Polar residues" evidence="12">
    <location>
        <begin position="310"/>
        <end position="322"/>
    </location>
</feature>
<feature type="region of interest" description="Disordered" evidence="12">
    <location>
        <begin position="771"/>
        <end position="792"/>
    </location>
</feature>
<dbReference type="Gene3D" id="2.20.110.10">
    <property type="entry name" value="Histone H3 K4-specific methyltransferase SET7/9 N-terminal domain"/>
    <property type="match status" value="4"/>
</dbReference>
<keyword evidence="6" id="KW-0597">Phosphoprotein</keyword>
<feature type="compositionally biased region" description="Basic and acidic residues" evidence="12">
    <location>
        <begin position="444"/>
        <end position="459"/>
    </location>
</feature>
<evidence type="ECO:0000256" key="3">
    <source>
        <dbReference type="ARBA" id="ARBA00004236"/>
    </source>
</evidence>
<dbReference type="FunFam" id="2.20.110.10:FF:000001">
    <property type="entry name" value="Junctophilin"/>
    <property type="match status" value="1"/>
</dbReference>
<organism evidence="14">
    <name type="scientific">Xenopsylla cheopis</name>
    <name type="common">Oriental rat flea</name>
    <name type="synonym">Pulex cheopis</name>
    <dbReference type="NCBI Taxonomy" id="163159"/>
    <lineage>
        <taxon>Eukaryota</taxon>
        <taxon>Metazoa</taxon>
        <taxon>Ecdysozoa</taxon>
        <taxon>Arthropoda</taxon>
        <taxon>Hexapoda</taxon>
        <taxon>Insecta</taxon>
        <taxon>Pterygota</taxon>
        <taxon>Neoptera</taxon>
        <taxon>Endopterygota</taxon>
        <taxon>Siphonaptera</taxon>
        <taxon>Pulicidae</taxon>
        <taxon>Xenopsyllinae</taxon>
        <taxon>Xenopsylla</taxon>
    </lineage>
</organism>
<dbReference type="EMBL" id="GIIL01000971">
    <property type="protein sequence ID" value="NOV44697.1"/>
    <property type="molecule type" value="Transcribed_RNA"/>
</dbReference>
<keyword evidence="10 13" id="KW-1133">Transmembrane helix</keyword>
<evidence type="ECO:0000256" key="4">
    <source>
        <dbReference type="ARBA" id="ARBA00008599"/>
    </source>
</evidence>
<comment type="subcellular location">
    <subcellularLocation>
        <location evidence="3">Cell membrane</location>
    </subcellularLocation>
    <subcellularLocation>
        <location evidence="2">Endomembrane system</location>
        <topology evidence="2">Peripheral membrane protein</topology>
    </subcellularLocation>
    <subcellularLocation>
        <location evidence="1">Endoplasmic reticulum membrane</location>
        <topology evidence="1">Single-pass type IV membrane protein</topology>
    </subcellularLocation>
</comment>
<evidence type="ECO:0000256" key="12">
    <source>
        <dbReference type="SAM" id="MobiDB-lite"/>
    </source>
</evidence>
<feature type="compositionally biased region" description="Basic and acidic residues" evidence="12">
    <location>
        <begin position="631"/>
        <end position="650"/>
    </location>
</feature>
<evidence type="ECO:0000256" key="7">
    <source>
        <dbReference type="ARBA" id="ARBA00022692"/>
    </source>
</evidence>
<dbReference type="InterPro" id="IPR003409">
    <property type="entry name" value="MORN"/>
</dbReference>
<feature type="compositionally biased region" description="Polar residues" evidence="12">
    <location>
        <begin position="596"/>
        <end position="612"/>
    </location>
</feature>
<dbReference type="PANTHER" id="PTHR23085">
    <property type="entry name" value="GH28348P"/>
    <property type="match status" value="1"/>
</dbReference>
<evidence type="ECO:0000256" key="11">
    <source>
        <dbReference type="ARBA" id="ARBA00023136"/>
    </source>
</evidence>
<dbReference type="GO" id="GO:0005789">
    <property type="term" value="C:endoplasmic reticulum membrane"/>
    <property type="evidence" value="ECO:0007669"/>
    <property type="project" value="UniProtKB-SubCell"/>
</dbReference>
<feature type="region of interest" description="Disordered" evidence="12">
    <location>
        <begin position="439"/>
        <end position="459"/>
    </location>
</feature>
<evidence type="ECO:0000256" key="5">
    <source>
        <dbReference type="ARBA" id="ARBA00022475"/>
    </source>
</evidence>
<evidence type="ECO:0000256" key="1">
    <source>
        <dbReference type="ARBA" id="ARBA00004163"/>
    </source>
</evidence>
<accession>A0A6M2DIN3</accession>
<feature type="transmembrane region" description="Helical" evidence="13">
    <location>
        <begin position="862"/>
        <end position="881"/>
    </location>
</feature>
<feature type="region of interest" description="Disordered" evidence="12">
    <location>
        <begin position="1"/>
        <end position="38"/>
    </location>
</feature>
<reference evidence="14" key="1">
    <citation type="submission" date="2020-03" db="EMBL/GenBank/DDBJ databases">
        <title>Transcriptomic Profiling of the Digestive Tract of the Rat Flea, Xenopsylla cheopis, Following Blood Feeding and Infection with Yersinia pestis.</title>
        <authorList>
            <person name="Bland D.M."/>
            <person name="Martens C.A."/>
            <person name="Virtaneva K."/>
            <person name="Kanakabandi K."/>
            <person name="Long D."/>
            <person name="Rosenke R."/>
            <person name="Saturday G.A."/>
            <person name="Hoyt F.H."/>
            <person name="Bruno D.P."/>
            <person name="Ribeiro J.M.C."/>
            <person name="Hinnebusch J."/>
        </authorList>
    </citation>
    <scope>NUCLEOTIDE SEQUENCE</scope>
</reference>
<evidence type="ECO:0000313" key="14">
    <source>
        <dbReference type="EMBL" id="NOV44697.1"/>
    </source>
</evidence>
<keyword evidence="8" id="KW-0677">Repeat</keyword>
<dbReference type="Pfam" id="PF02493">
    <property type="entry name" value="MORN"/>
    <property type="match status" value="8"/>
</dbReference>
<dbReference type="GO" id="GO:0030314">
    <property type="term" value="C:junctional membrane complex"/>
    <property type="evidence" value="ECO:0007669"/>
    <property type="project" value="InterPro"/>
</dbReference>